<dbReference type="EMBL" id="CP011055">
    <property type="protein sequence ID" value="AKA73307.1"/>
    <property type="molecule type" value="Genomic_DNA"/>
</dbReference>
<evidence type="ECO:0000313" key="9">
    <source>
        <dbReference type="EMBL" id="AZF80852.1"/>
    </source>
</evidence>
<dbReference type="PATRIC" id="fig|2287.6.peg.1016"/>
<evidence type="ECO:0000313" key="14">
    <source>
        <dbReference type="Proteomes" id="UP000033085"/>
    </source>
</evidence>
<evidence type="ECO:0000313" key="3">
    <source>
        <dbReference type="EMBL" id="AKA78699.1"/>
    </source>
</evidence>
<evidence type="ECO:0000313" key="21">
    <source>
        <dbReference type="Proteomes" id="UP000275843"/>
    </source>
</evidence>
<dbReference type="GeneID" id="1453204"/>
<dbReference type="Proteomes" id="UP000269431">
    <property type="component" value="Chromosome"/>
</dbReference>
<dbReference type="EMBL" id="CP033235">
    <property type="protein sequence ID" value="AZF67774.1"/>
    <property type="molecule type" value="Genomic_DNA"/>
</dbReference>
<evidence type="ECO:0000313" key="15">
    <source>
        <dbReference type="Proteomes" id="UP000033106"/>
    </source>
</evidence>
<reference evidence="3" key="5">
    <citation type="submission" date="2018-10" db="EMBL/GenBank/DDBJ databases">
        <authorList>
            <person name="McCarthy S."/>
            <person name="Gradnigo J."/>
            <person name="Johnson T."/>
            <person name="Payne S."/>
            <person name="Lipzen A."/>
            <person name="Schackwitz W."/>
            <person name="Martin J."/>
            <person name="Moriyama E."/>
            <person name="Blum P."/>
        </authorList>
    </citation>
    <scope>NUCLEOTIDE SEQUENCE</scope>
    <source>
        <strain evidence="1">SARC-B</strain>
        <strain evidence="2">SARC-C</strain>
        <strain evidence="3">SULA</strain>
    </source>
</reference>
<dbReference type="Proteomes" id="UP000273443">
    <property type="component" value="Chromosome"/>
</dbReference>
<dbReference type="RefSeq" id="WP_009991703.1">
    <property type="nucleotide sequence ID" value="NZ_CP011055.2"/>
</dbReference>
<dbReference type="EMBL" id="CP050869">
    <property type="protein sequence ID" value="QPG50288.1"/>
    <property type="molecule type" value="Genomic_DNA"/>
</dbReference>
<evidence type="ECO:0000313" key="24">
    <source>
        <dbReference type="Proteomes" id="UP000594632"/>
    </source>
</evidence>
<reference evidence="16" key="2">
    <citation type="submission" date="2016-04" db="EMBL/GenBank/DDBJ databases">
        <authorList>
            <person name="Shah S.A."/>
            <person name="Garrett R.A."/>
        </authorList>
    </citation>
    <scope>NUCLEOTIDE SEQUENCE [LARGE SCALE GENOMIC DNA]</scope>
    <source>
        <strain evidence="16">ATCC 35091 / DSM 1616 / JCM 8930 / NBRC 15331 / P1</strain>
    </source>
</reference>
<dbReference type="EMBL" id="CP033236">
    <property type="protein sequence ID" value="AZF70394.1"/>
    <property type="molecule type" value="Genomic_DNA"/>
</dbReference>
<dbReference type="EMBL" id="CP011057">
    <property type="protein sequence ID" value="AKA78699.1"/>
    <property type="molecule type" value="Genomic_DNA"/>
</dbReference>
<reference evidence="17 18" key="4">
    <citation type="journal article" date="2018" name="Proc. Natl. Acad. Sci. U.S.A.">
        <title>Nonmutational mechanism of inheritance in the Archaeon Sulfolobus solfataricus.</title>
        <authorList>
            <person name="Payne S."/>
            <person name="McCarthy S."/>
            <person name="Johnson T."/>
            <person name="North E."/>
            <person name="Blum P."/>
        </authorList>
    </citation>
    <scope>NUCLEOTIDE SEQUENCE [LARGE SCALE GENOMIC DNA]</scope>
    <source>
        <strain evidence="5 17">SARC-H</strain>
        <strain evidence="6 21">SARC-I</strain>
        <strain evidence="8 22">SARC-N</strain>
        <strain evidence="9 23">SARC-O</strain>
        <strain evidence="10 18">SUL120</strain>
        <strain evidence="4 19">SULG</strain>
        <strain evidence="7 20">SULM</strain>
    </source>
</reference>
<accession>A0A0E3MGU3</accession>
<evidence type="ECO:0000313" key="10">
    <source>
        <dbReference type="EMBL" id="AZF83492.1"/>
    </source>
</evidence>
<dbReference type="OMA" id="KPFPPEM"/>
<sequence length="105" mass="12497">MEDVKNVLWKVLNNEAPLVEDDIKMYHIKEGILTEDDLKKWREAIRLIREAYYDAYKNENVAVEKVRKSLEIINSISPKKPMPPEMKIRFEDLKKNLELVVKINK</sequence>
<dbReference type="Proteomes" id="UP000275843">
    <property type="component" value="Chromosome"/>
</dbReference>
<evidence type="ECO:0000313" key="23">
    <source>
        <dbReference type="Proteomes" id="UP000282269"/>
    </source>
</evidence>
<dbReference type="Proteomes" id="UP000282269">
    <property type="component" value="Chromosome"/>
</dbReference>
<evidence type="ECO:0000313" key="6">
    <source>
        <dbReference type="EMBL" id="AZF73014.1"/>
    </source>
</evidence>
<evidence type="ECO:0000313" key="20">
    <source>
        <dbReference type="Proteomes" id="UP000273443"/>
    </source>
</evidence>
<dbReference type="Proteomes" id="UP000267993">
    <property type="component" value="Chromosome"/>
</dbReference>
<evidence type="ECO:0000313" key="11">
    <source>
        <dbReference type="EMBL" id="QPG50288.1"/>
    </source>
</evidence>
<dbReference type="KEGG" id="ssof:SULC_0959"/>
<protein>
    <submittedName>
        <fullName evidence="3">Uncharacterized protein</fullName>
    </submittedName>
</protein>
<organism evidence="3 15">
    <name type="scientific">Saccharolobus solfataricus</name>
    <name type="common">Sulfolobus solfataricus</name>
    <dbReference type="NCBI Taxonomy" id="2287"/>
    <lineage>
        <taxon>Archaea</taxon>
        <taxon>Thermoproteota</taxon>
        <taxon>Thermoprotei</taxon>
        <taxon>Sulfolobales</taxon>
        <taxon>Sulfolobaceae</taxon>
        <taxon>Saccharolobus</taxon>
    </lineage>
</organism>
<dbReference type="Proteomes" id="UP000033085">
    <property type="component" value="Chromosome"/>
</dbReference>
<dbReference type="KEGG" id="ssol:SULB_0960"/>
<evidence type="ECO:0000313" key="17">
    <source>
        <dbReference type="Proteomes" id="UP000267993"/>
    </source>
</evidence>
<evidence type="ECO:0000313" key="19">
    <source>
        <dbReference type="Proteomes" id="UP000273194"/>
    </source>
</evidence>
<dbReference type="Proteomes" id="UP000076770">
    <property type="component" value="Chromosome i"/>
</dbReference>
<name>A0A0E3MGU3_SACSO</name>
<dbReference type="Proteomes" id="UP000033106">
    <property type="component" value="Chromosome"/>
</dbReference>
<dbReference type="EMBL" id="CP033238">
    <property type="protein sequence ID" value="AZF75638.1"/>
    <property type="molecule type" value="Genomic_DNA"/>
</dbReference>
<reference evidence="12" key="3">
    <citation type="submission" date="2016-04" db="EMBL/GenBank/DDBJ databases">
        <authorList>
            <person name="Evans L.H."/>
            <person name="Alamgir A."/>
            <person name="Owens N."/>
            <person name="Weber N.D."/>
            <person name="Virtaneva K."/>
            <person name="Barbian K."/>
            <person name="Babar A."/>
            <person name="Rosenke K."/>
        </authorList>
    </citation>
    <scope>NUCLEOTIDE SEQUENCE</scope>
    <source>
        <strain evidence="12">P1</strain>
    </source>
</reference>
<dbReference type="EMBL" id="CP011056">
    <property type="protein sequence ID" value="AKA76006.1"/>
    <property type="molecule type" value="Genomic_DNA"/>
</dbReference>
<evidence type="ECO:0000313" key="5">
    <source>
        <dbReference type="EMBL" id="AZF70394.1"/>
    </source>
</evidence>
<dbReference type="Proteomes" id="UP000278715">
    <property type="component" value="Chromosome"/>
</dbReference>
<evidence type="ECO:0000313" key="22">
    <source>
        <dbReference type="Proteomes" id="UP000278715"/>
    </source>
</evidence>
<evidence type="ECO:0000313" key="2">
    <source>
        <dbReference type="EMBL" id="AKA76006.1"/>
    </source>
</evidence>
<evidence type="ECO:0000313" key="1">
    <source>
        <dbReference type="EMBL" id="AKA73307.1"/>
    </source>
</evidence>
<dbReference type="EMBL" id="CP033237">
    <property type="protein sequence ID" value="AZF73014.1"/>
    <property type="molecule type" value="Genomic_DNA"/>
</dbReference>
<dbReference type="EMBL" id="CP033241">
    <property type="protein sequence ID" value="AZF83492.1"/>
    <property type="molecule type" value="Genomic_DNA"/>
</dbReference>
<dbReference type="KEGG" id="ssoa:SULA_0958"/>
<proteinExistence type="predicted"/>
<gene>
    <name evidence="11" type="ORF">HFC64_11185</name>
    <name evidence="12" type="ORF">SSOP1_3276</name>
    <name evidence="3" type="ORF">SULA_0958</name>
    <name evidence="1" type="ORF">SULB_0960</name>
    <name evidence="2" type="ORF">SULC_0959</name>
    <name evidence="4" type="ORF">SULG_04700</name>
    <name evidence="5" type="ORF">SULH_04700</name>
    <name evidence="6" type="ORF">SULI_04700</name>
    <name evidence="7" type="ORF">SULM_04700</name>
    <name evidence="8" type="ORF">SULN_04700</name>
    <name evidence="9" type="ORF">SULO_04710</name>
    <name evidence="10" type="ORF">SULZ_04945</name>
</gene>
<evidence type="ECO:0000313" key="13">
    <source>
        <dbReference type="Proteomes" id="UP000033057"/>
    </source>
</evidence>
<dbReference type="EMBL" id="CP033240">
    <property type="protein sequence ID" value="AZF80852.1"/>
    <property type="molecule type" value="Genomic_DNA"/>
</dbReference>
<evidence type="ECO:0000313" key="4">
    <source>
        <dbReference type="EMBL" id="AZF67774.1"/>
    </source>
</evidence>
<evidence type="ECO:0000313" key="16">
    <source>
        <dbReference type="Proteomes" id="UP000076770"/>
    </source>
</evidence>
<evidence type="ECO:0000313" key="7">
    <source>
        <dbReference type="EMBL" id="AZF75638.1"/>
    </source>
</evidence>
<dbReference type="Proteomes" id="UP000594632">
    <property type="component" value="Chromosome"/>
</dbReference>
<dbReference type="OrthoDB" id="34276at2157"/>
<reference evidence="13 14" key="1">
    <citation type="journal article" date="2015" name="Genome Announc.">
        <title>Complete Genome Sequence of Sulfolobus solfataricus Strain 98/2 and Evolved Derivatives.</title>
        <authorList>
            <person name="McCarthy S."/>
            <person name="Gradnigo J."/>
            <person name="Johnson T."/>
            <person name="Payne S."/>
            <person name="Lipzen A."/>
            <person name="Martin J."/>
            <person name="Schackwitz W."/>
            <person name="Moriyama E."/>
            <person name="Blum P."/>
        </authorList>
    </citation>
    <scope>NUCLEOTIDE SEQUENCE [LARGE SCALE GENOMIC DNA]</scope>
    <source>
        <strain evidence="13">98/2 SULC</strain>
        <strain evidence="1">SARC-B</strain>
        <strain evidence="2">SARC-C</strain>
        <strain evidence="3 15">SULA</strain>
        <strain evidence="14">SULB</strain>
    </source>
</reference>
<dbReference type="EMBL" id="LT549890">
    <property type="protein sequence ID" value="SAI86830.1"/>
    <property type="molecule type" value="Genomic_DNA"/>
</dbReference>
<dbReference type="AlphaFoldDB" id="A0A0E3MGU3"/>
<dbReference type="Proteomes" id="UP000033057">
    <property type="component" value="Chromosome"/>
</dbReference>
<evidence type="ECO:0000313" key="18">
    <source>
        <dbReference type="Proteomes" id="UP000269431"/>
    </source>
</evidence>
<dbReference type="Proteomes" id="UP000273194">
    <property type="component" value="Chromosome"/>
</dbReference>
<dbReference type="GeneID" id="44128904"/>
<reference evidence="11 24" key="6">
    <citation type="journal article" date="2020" name="Nat. Commun.">
        <title>The structures of two archaeal type IV pili illuminate evolutionary relationships.</title>
        <authorList>
            <person name="Wang F."/>
            <person name="Baquero D.P."/>
            <person name="Su Z."/>
            <person name="Beltran L.C."/>
            <person name="Prangishvili D."/>
            <person name="Krupovic M."/>
            <person name="Egelman E.H."/>
        </authorList>
    </citation>
    <scope>NUCLEOTIDE SEQUENCE [LARGE SCALE GENOMIC DNA]</scope>
    <source>
        <strain evidence="11 24">POZ149</strain>
    </source>
</reference>
<dbReference type="EMBL" id="CP033239">
    <property type="protein sequence ID" value="AZF78246.1"/>
    <property type="molecule type" value="Genomic_DNA"/>
</dbReference>
<evidence type="ECO:0000313" key="12">
    <source>
        <dbReference type="EMBL" id="SAI86830.1"/>
    </source>
</evidence>
<evidence type="ECO:0000313" key="8">
    <source>
        <dbReference type="EMBL" id="AZF78246.1"/>
    </source>
</evidence>